<comment type="caution">
    <text evidence="1">The sequence shown here is derived from an EMBL/GenBank/DDBJ whole genome shotgun (WGS) entry which is preliminary data.</text>
</comment>
<keyword evidence="2" id="KW-1185">Reference proteome</keyword>
<dbReference type="AlphaFoldDB" id="A0A4R7CRW2"/>
<evidence type="ECO:0000313" key="1">
    <source>
        <dbReference type="EMBL" id="TDS05989.1"/>
    </source>
</evidence>
<proteinExistence type="predicted"/>
<gene>
    <name evidence="1" type="ORF">B0I21_1179</name>
</gene>
<dbReference type="RefSeq" id="WP_133642227.1">
    <property type="nucleotide sequence ID" value="NZ_SNZV01000017.1"/>
</dbReference>
<dbReference type="Proteomes" id="UP000294752">
    <property type="component" value="Unassembled WGS sequence"/>
</dbReference>
<reference evidence="1 2" key="1">
    <citation type="submission" date="2019-03" db="EMBL/GenBank/DDBJ databases">
        <title>Genomic Encyclopedia of Type Strains, Phase III (KMG-III): the genomes of soil and plant-associated and newly described type strains.</title>
        <authorList>
            <person name="Whitman W."/>
        </authorList>
    </citation>
    <scope>NUCLEOTIDE SEQUENCE [LARGE SCALE GENOMIC DNA]</scope>
    <source>
        <strain evidence="1 2">CGMCC 1.12801</strain>
    </source>
</reference>
<name>A0A4R7CRW2_9SPHI</name>
<evidence type="ECO:0000313" key="2">
    <source>
        <dbReference type="Proteomes" id="UP000294752"/>
    </source>
</evidence>
<dbReference type="EMBL" id="SNZV01000017">
    <property type="protein sequence ID" value="TDS05989.1"/>
    <property type="molecule type" value="Genomic_DNA"/>
</dbReference>
<sequence length="183" mass="20785">MRQVIFLSSLLLVLTYNTVCSQTKSFLDEARKMKVSLCFKDFVLMDSYSGNIENSDKIGARQVFVRKDSTMMVAINLNAGSQRAENMRQISQTDMSLKNISKTRSHEQRNTLKKFGADSGGFDKIEKQSKPSHYSGYAMIGAGILFFSGHLMSVEVYQNEKVNTKMSEKKLIDFASNFIRFNK</sequence>
<organism evidence="1 2">
    <name type="scientific">Sphingobacterium paludis</name>
    <dbReference type="NCBI Taxonomy" id="1476465"/>
    <lineage>
        <taxon>Bacteria</taxon>
        <taxon>Pseudomonadati</taxon>
        <taxon>Bacteroidota</taxon>
        <taxon>Sphingobacteriia</taxon>
        <taxon>Sphingobacteriales</taxon>
        <taxon>Sphingobacteriaceae</taxon>
        <taxon>Sphingobacterium</taxon>
    </lineage>
</organism>
<accession>A0A4R7CRW2</accession>
<protein>
    <submittedName>
        <fullName evidence="1">Uncharacterized protein</fullName>
    </submittedName>
</protein>